<comment type="caution">
    <text evidence="2">The sequence shown here is derived from an EMBL/GenBank/DDBJ whole genome shotgun (WGS) entry which is preliminary data.</text>
</comment>
<feature type="domain" description="Phosphatidylinositol-specific phospholipase C X" evidence="1">
    <location>
        <begin position="12"/>
        <end position="106"/>
    </location>
</feature>
<evidence type="ECO:0000313" key="2">
    <source>
        <dbReference type="EMBL" id="TNV81518.1"/>
    </source>
</evidence>
<sequence length="304" mass="35129">MAFANFWSLVLPGSHDSFTYTFKNYLPPQIKVMIQTQSLSITEQLNLGVRYFDIRLCSWQENILKERVYYTSHSCLCTPIESVLGQIKEFLMIQTSEIVVLSLRADYFPMNLDLFTGNTDIVHTLDIKDKHHKSSLRDFAESYFQDTIGIISEITPTTRVKDLQMANQRVLIFVEYEASVSQTISSNPIYLYSSWDLTQSTDTQDNHALCTDWLKRRPVKTIDYWKTLDHQVTFESQNILEIAKDLFYYSDGLKGMALASNQLIREYLGNSTNSDSIMKVNAITMDFADKETIESIINANFKYL</sequence>
<dbReference type="InterPro" id="IPR051057">
    <property type="entry name" value="PI-PLC_domain"/>
</dbReference>
<dbReference type="PANTHER" id="PTHR13593">
    <property type="match status" value="1"/>
</dbReference>
<dbReference type="Gene3D" id="3.20.20.190">
    <property type="entry name" value="Phosphatidylinositol (PI) phosphodiesterase"/>
    <property type="match status" value="1"/>
</dbReference>
<dbReference type="EMBL" id="RRYP01006040">
    <property type="protein sequence ID" value="TNV81518.1"/>
    <property type="molecule type" value="Genomic_DNA"/>
</dbReference>
<dbReference type="OrthoDB" id="1046782at2759"/>
<dbReference type="GO" id="GO:0006629">
    <property type="term" value="P:lipid metabolic process"/>
    <property type="evidence" value="ECO:0007669"/>
    <property type="project" value="InterPro"/>
</dbReference>
<protein>
    <recommendedName>
        <fullName evidence="1">Phosphatidylinositol-specific phospholipase C X domain-containing protein</fullName>
    </recommendedName>
</protein>
<evidence type="ECO:0000259" key="1">
    <source>
        <dbReference type="Pfam" id="PF00388"/>
    </source>
</evidence>
<dbReference type="PROSITE" id="PS50007">
    <property type="entry name" value="PIPLC_X_DOMAIN"/>
    <property type="match status" value="1"/>
</dbReference>
<dbReference type="Proteomes" id="UP000785679">
    <property type="component" value="Unassembled WGS sequence"/>
</dbReference>
<dbReference type="Pfam" id="PF00388">
    <property type="entry name" value="PI-PLC-X"/>
    <property type="match status" value="1"/>
</dbReference>
<keyword evidence="3" id="KW-1185">Reference proteome</keyword>
<dbReference type="InterPro" id="IPR000909">
    <property type="entry name" value="PLipase_C_PInositol-sp_X_dom"/>
</dbReference>
<dbReference type="AlphaFoldDB" id="A0A8J8NU25"/>
<reference evidence="2" key="1">
    <citation type="submission" date="2019-06" db="EMBL/GenBank/DDBJ databases">
        <authorList>
            <person name="Zheng W."/>
        </authorList>
    </citation>
    <scope>NUCLEOTIDE SEQUENCE</scope>
    <source>
        <strain evidence="2">QDHG01</strain>
    </source>
</reference>
<dbReference type="SUPFAM" id="SSF51695">
    <property type="entry name" value="PLC-like phosphodiesterases"/>
    <property type="match status" value="1"/>
</dbReference>
<evidence type="ECO:0000313" key="3">
    <source>
        <dbReference type="Proteomes" id="UP000785679"/>
    </source>
</evidence>
<name>A0A8J8NU25_HALGN</name>
<dbReference type="PANTHER" id="PTHR13593:SF113">
    <property type="entry name" value="SI:DKEY-266F7.9"/>
    <property type="match status" value="1"/>
</dbReference>
<gene>
    <name evidence="2" type="ORF">FGO68_gene13006</name>
</gene>
<accession>A0A8J8NU25</accession>
<organism evidence="2 3">
    <name type="scientific">Halteria grandinella</name>
    <dbReference type="NCBI Taxonomy" id="5974"/>
    <lineage>
        <taxon>Eukaryota</taxon>
        <taxon>Sar</taxon>
        <taxon>Alveolata</taxon>
        <taxon>Ciliophora</taxon>
        <taxon>Intramacronucleata</taxon>
        <taxon>Spirotrichea</taxon>
        <taxon>Stichotrichia</taxon>
        <taxon>Sporadotrichida</taxon>
        <taxon>Halteriidae</taxon>
        <taxon>Halteria</taxon>
    </lineage>
</organism>
<proteinExistence type="predicted"/>
<dbReference type="GO" id="GO:0008081">
    <property type="term" value="F:phosphoric diester hydrolase activity"/>
    <property type="evidence" value="ECO:0007669"/>
    <property type="project" value="InterPro"/>
</dbReference>
<dbReference type="InterPro" id="IPR017946">
    <property type="entry name" value="PLC-like_Pdiesterase_TIM-brl"/>
</dbReference>